<comment type="caution">
    <text evidence="3">The sequence shown here is derived from an EMBL/GenBank/DDBJ whole genome shotgun (WGS) entry which is preliminary data.</text>
</comment>
<dbReference type="EMBL" id="JAFLVX010000011">
    <property type="protein sequence ID" value="MBO0476087.1"/>
    <property type="molecule type" value="Genomic_DNA"/>
</dbReference>
<name>A0ABS3HSA2_9ENTE</name>
<dbReference type="InterPro" id="IPR014729">
    <property type="entry name" value="Rossmann-like_a/b/a_fold"/>
</dbReference>
<keyword evidence="1" id="KW-0472">Membrane</keyword>
<accession>A0ABS3HSA2</accession>
<feature type="transmembrane region" description="Helical" evidence="1">
    <location>
        <begin position="29"/>
        <end position="49"/>
    </location>
</feature>
<proteinExistence type="predicted"/>
<sequence length="354" mass="40002">MGLTWFIIMILIPLICFSYFIFFRPTSLWTGFFFMALTGSLYLTLILQIEKVNQQIASIIALPVVIVVALVGLFGMLTGVIALFWNEGILLKREGFSIANLLPVIVAVGLVLFQVLLLIFAYYVGNPWLSLLSFFITTCFAYTIGTFFFYLVTSILYNHYPFFGKVDYIIVLGAGLIDGERVTPLLASRIDVAVKLFNKQKKRKNHEPTIILSGGQGPDEKISESKAMHNYLLEKGYELGNVYLEEKSTNTKENLQFSETIIYQKDNIKNLNKKNIVIASNNYHVLRAGKLASKLGIFARGIGSKTKAYYLPTAFIREYIGYLAITKKRHMWFFGIVLSGVLLLGVLQFLIMNV</sequence>
<feature type="domain" description="DUF218" evidence="2">
    <location>
        <begin position="167"/>
        <end position="321"/>
    </location>
</feature>
<feature type="transmembrane region" description="Helical" evidence="1">
    <location>
        <begin position="6"/>
        <end position="22"/>
    </location>
</feature>
<dbReference type="Gene3D" id="3.40.50.620">
    <property type="entry name" value="HUPs"/>
    <property type="match status" value="1"/>
</dbReference>
<evidence type="ECO:0000313" key="4">
    <source>
        <dbReference type="Proteomes" id="UP000664857"/>
    </source>
</evidence>
<dbReference type="CDD" id="cd06259">
    <property type="entry name" value="YdcF-like"/>
    <property type="match status" value="1"/>
</dbReference>
<dbReference type="PANTHER" id="PTHR30336">
    <property type="entry name" value="INNER MEMBRANE PROTEIN, PROBABLE PERMEASE"/>
    <property type="match status" value="1"/>
</dbReference>
<keyword evidence="4" id="KW-1185">Reference proteome</keyword>
<keyword evidence="1" id="KW-0812">Transmembrane</keyword>
<protein>
    <submittedName>
        <fullName evidence="3">YdcF family protein</fullName>
    </submittedName>
</protein>
<dbReference type="InterPro" id="IPR051599">
    <property type="entry name" value="Cell_Envelope_Assoc"/>
</dbReference>
<gene>
    <name evidence="3" type="ORF">DOK76_03335</name>
</gene>
<feature type="transmembrane region" description="Helical" evidence="1">
    <location>
        <begin position="128"/>
        <end position="152"/>
    </location>
</feature>
<dbReference type="Pfam" id="PF02698">
    <property type="entry name" value="DUF218"/>
    <property type="match status" value="1"/>
</dbReference>
<evidence type="ECO:0000259" key="2">
    <source>
        <dbReference type="Pfam" id="PF02698"/>
    </source>
</evidence>
<evidence type="ECO:0000256" key="1">
    <source>
        <dbReference type="SAM" id="Phobius"/>
    </source>
</evidence>
<feature type="transmembrane region" description="Helical" evidence="1">
    <location>
        <begin position="97"/>
        <end position="122"/>
    </location>
</feature>
<dbReference type="Proteomes" id="UP000664857">
    <property type="component" value="Unassembled WGS sequence"/>
</dbReference>
<keyword evidence="1" id="KW-1133">Transmembrane helix</keyword>
<evidence type="ECO:0000313" key="3">
    <source>
        <dbReference type="EMBL" id="MBO0476087.1"/>
    </source>
</evidence>
<reference evidence="3 4" key="1">
    <citation type="submission" date="2021-03" db="EMBL/GenBank/DDBJ databases">
        <title>Enterococcal diversity collection.</title>
        <authorList>
            <person name="Gilmore M.S."/>
            <person name="Schwartzman J."/>
            <person name="Van Tyne D."/>
            <person name="Martin M."/>
            <person name="Earl A.M."/>
            <person name="Manson A.L."/>
            <person name="Straub T."/>
            <person name="Salamzade R."/>
            <person name="Saavedra J."/>
            <person name="Lebreton F."/>
            <person name="Prichula J."/>
            <person name="Schaufler K."/>
            <person name="Gaca A."/>
            <person name="Sgardioli B."/>
            <person name="Wagenaar J."/>
            <person name="Strong T."/>
        </authorList>
    </citation>
    <scope>NUCLEOTIDE SEQUENCE [LARGE SCALE GENOMIC DNA]</scope>
    <source>
        <strain evidence="3 4">DIV0080</strain>
    </source>
</reference>
<dbReference type="RefSeq" id="WP_206964988.1">
    <property type="nucleotide sequence ID" value="NZ_JAFLVX010000011.1"/>
</dbReference>
<dbReference type="PANTHER" id="PTHR30336:SF4">
    <property type="entry name" value="ENVELOPE BIOGENESIS FACTOR ELYC"/>
    <property type="match status" value="1"/>
</dbReference>
<feature type="transmembrane region" description="Helical" evidence="1">
    <location>
        <begin position="331"/>
        <end position="351"/>
    </location>
</feature>
<feature type="transmembrane region" description="Helical" evidence="1">
    <location>
        <begin position="55"/>
        <end position="85"/>
    </location>
</feature>
<organism evidence="3 4">
    <name type="scientific">Candidatus Vagococcus giribetii</name>
    <dbReference type="NCBI Taxonomy" id="2230876"/>
    <lineage>
        <taxon>Bacteria</taxon>
        <taxon>Bacillati</taxon>
        <taxon>Bacillota</taxon>
        <taxon>Bacilli</taxon>
        <taxon>Lactobacillales</taxon>
        <taxon>Enterococcaceae</taxon>
        <taxon>Vagococcus</taxon>
    </lineage>
</organism>
<dbReference type="InterPro" id="IPR003848">
    <property type="entry name" value="DUF218"/>
</dbReference>